<dbReference type="InterPro" id="IPR042047">
    <property type="entry name" value="SleB_dom1"/>
</dbReference>
<keyword evidence="3" id="KW-1185">Reference proteome</keyword>
<feature type="domain" description="Cell wall hydrolase SleB" evidence="1">
    <location>
        <begin position="56"/>
        <end position="138"/>
    </location>
</feature>
<dbReference type="InterPro" id="IPR011105">
    <property type="entry name" value="Cell_wall_hydrolase_SleB"/>
</dbReference>
<dbReference type="EMBL" id="RYFI01000009">
    <property type="protein sequence ID" value="RXF73338.1"/>
    <property type="molecule type" value="Genomic_DNA"/>
</dbReference>
<dbReference type="GO" id="GO:0016787">
    <property type="term" value="F:hydrolase activity"/>
    <property type="evidence" value="ECO:0007669"/>
    <property type="project" value="UniProtKB-KW"/>
</dbReference>
<reference evidence="2 3" key="1">
    <citation type="submission" date="2018-12" db="EMBL/GenBank/DDBJ databases">
        <title>bacterium Hansschlegelia zhihuaiae S113.</title>
        <authorList>
            <person name="He J."/>
        </authorList>
    </citation>
    <scope>NUCLEOTIDE SEQUENCE [LARGE SCALE GENOMIC DNA]</scope>
    <source>
        <strain evidence="2 3">S 113</strain>
    </source>
</reference>
<gene>
    <name evidence="2" type="ORF">EK403_10960</name>
</gene>
<accession>A0A4Q0MIE4</accession>
<evidence type="ECO:0000259" key="1">
    <source>
        <dbReference type="Pfam" id="PF07486"/>
    </source>
</evidence>
<name>A0A4Q0MIE4_9HYPH</name>
<dbReference type="OrthoDB" id="8433080at2"/>
<organism evidence="2 3">
    <name type="scientific">Hansschlegelia zhihuaiae</name>
    <dbReference type="NCBI Taxonomy" id="405005"/>
    <lineage>
        <taxon>Bacteria</taxon>
        <taxon>Pseudomonadati</taxon>
        <taxon>Pseudomonadota</taxon>
        <taxon>Alphaproteobacteria</taxon>
        <taxon>Hyphomicrobiales</taxon>
        <taxon>Methylopilaceae</taxon>
        <taxon>Hansschlegelia</taxon>
    </lineage>
</organism>
<dbReference type="RefSeq" id="WP_128777531.1">
    <property type="nucleotide sequence ID" value="NZ_RYFI01000009.1"/>
</dbReference>
<proteinExistence type="predicted"/>
<evidence type="ECO:0000313" key="3">
    <source>
        <dbReference type="Proteomes" id="UP000289708"/>
    </source>
</evidence>
<sequence>MLHRPFAGVFFVSAVALAGAAEAGPKHRFAEGAHRARSDRECMARAMYFESDRNAEDGMLAVGTVVANRLESGHYGSTICEVVGRKSQFAPGVLRRAMMEGAVADRARKVADAVLAGERHPAAGGVKYFHTADVPFRKTDKRYLLVSGGNAFYERRKPDSPAAARANAMSFARAVARADEAEAEAGPIVAAALAPKEAPAPAMVAEARPVPGADSALAYGGAAPAFDPSGALAAVAALKPRSGPRVIAPQAPVLAAAIPMPANAEAPSAPPPATDPLANRLVAAAWALFQ</sequence>
<dbReference type="AlphaFoldDB" id="A0A4Q0MIE4"/>
<evidence type="ECO:0000313" key="2">
    <source>
        <dbReference type="EMBL" id="RXF73338.1"/>
    </source>
</evidence>
<keyword evidence="2" id="KW-0378">Hydrolase</keyword>
<dbReference type="Gene3D" id="1.10.10.2520">
    <property type="entry name" value="Cell wall hydrolase SleB, domain 1"/>
    <property type="match status" value="1"/>
</dbReference>
<dbReference type="Proteomes" id="UP000289708">
    <property type="component" value="Unassembled WGS sequence"/>
</dbReference>
<comment type="caution">
    <text evidence="2">The sequence shown here is derived from an EMBL/GenBank/DDBJ whole genome shotgun (WGS) entry which is preliminary data.</text>
</comment>
<dbReference type="Pfam" id="PF07486">
    <property type="entry name" value="Hydrolase_2"/>
    <property type="match status" value="1"/>
</dbReference>
<protein>
    <submittedName>
        <fullName evidence="2">Cell wall hydrolase</fullName>
    </submittedName>
</protein>